<sequence>MSSPDDFDIEKKATHSGEIVTEDVAPSHSEGAGHMHRIGTGFNDGPVGALLGYLLVGGIVGLMKADGIIVAPRTSG</sequence>
<gene>
    <name evidence="2" type="ORF">R3P38DRAFT_3225568</name>
</gene>
<keyword evidence="3" id="KW-1185">Reference proteome</keyword>
<comment type="caution">
    <text evidence="2">The sequence shown here is derived from an EMBL/GenBank/DDBJ whole genome shotgun (WGS) entry which is preliminary data.</text>
</comment>
<proteinExistence type="predicted"/>
<organism evidence="2 3">
    <name type="scientific">Favolaschia claudopus</name>
    <dbReference type="NCBI Taxonomy" id="2862362"/>
    <lineage>
        <taxon>Eukaryota</taxon>
        <taxon>Fungi</taxon>
        <taxon>Dikarya</taxon>
        <taxon>Basidiomycota</taxon>
        <taxon>Agaricomycotina</taxon>
        <taxon>Agaricomycetes</taxon>
        <taxon>Agaricomycetidae</taxon>
        <taxon>Agaricales</taxon>
        <taxon>Marasmiineae</taxon>
        <taxon>Mycenaceae</taxon>
        <taxon>Favolaschia</taxon>
    </lineage>
</organism>
<name>A0AAV9ZU44_9AGAR</name>
<dbReference type="EMBL" id="JAWWNJ010000109">
    <property type="protein sequence ID" value="KAK6992508.1"/>
    <property type="molecule type" value="Genomic_DNA"/>
</dbReference>
<evidence type="ECO:0000313" key="3">
    <source>
        <dbReference type="Proteomes" id="UP001362999"/>
    </source>
</evidence>
<accession>A0AAV9ZU44</accession>
<reference evidence="2 3" key="1">
    <citation type="journal article" date="2024" name="J Genomics">
        <title>Draft genome sequencing and assembly of Favolaschia claudopus CIRM-BRFM 2984 isolated from oak limbs.</title>
        <authorList>
            <person name="Navarro D."/>
            <person name="Drula E."/>
            <person name="Chaduli D."/>
            <person name="Cazenave R."/>
            <person name="Ahrendt S."/>
            <person name="Wang J."/>
            <person name="Lipzen A."/>
            <person name="Daum C."/>
            <person name="Barry K."/>
            <person name="Grigoriev I.V."/>
            <person name="Favel A."/>
            <person name="Rosso M.N."/>
            <person name="Martin F."/>
        </authorList>
    </citation>
    <scope>NUCLEOTIDE SEQUENCE [LARGE SCALE GENOMIC DNA]</scope>
    <source>
        <strain evidence="2 3">CIRM-BRFM 2984</strain>
    </source>
</reference>
<dbReference type="AlphaFoldDB" id="A0AAV9ZU44"/>
<feature type="region of interest" description="Disordered" evidence="1">
    <location>
        <begin position="1"/>
        <end position="37"/>
    </location>
</feature>
<protein>
    <submittedName>
        <fullName evidence="2">Uncharacterized protein</fullName>
    </submittedName>
</protein>
<dbReference type="Proteomes" id="UP001362999">
    <property type="component" value="Unassembled WGS sequence"/>
</dbReference>
<evidence type="ECO:0000313" key="2">
    <source>
        <dbReference type="EMBL" id="KAK6992508.1"/>
    </source>
</evidence>
<evidence type="ECO:0000256" key="1">
    <source>
        <dbReference type="SAM" id="MobiDB-lite"/>
    </source>
</evidence>